<dbReference type="InterPro" id="IPR056499">
    <property type="entry name" value="Beta-prop_HPS5-like"/>
</dbReference>
<dbReference type="GO" id="GO:0005829">
    <property type="term" value="C:cytosol"/>
    <property type="evidence" value="ECO:0007669"/>
    <property type="project" value="UniProtKB-SubCell"/>
</dbReference>
<dbReference type="Pfam" id="PF23756">
    <property type="entry name" value="Beta-prop_HPS5"/>
    <property type="match status" value="1"/>
</dbReference>
<evidence type="ECO:0000256" key="3">
    <source>
        <dbReference type="SAM" id="MobiDB-lite"/>
    </source>
</evidence>
<dbReference type="PANTHER" id="PTHR23287">
    <property type="entry name" value="RUBY-EYE2-LIKE PROTEIN"/>
    <property type="match status" value="1"/>
</dbReference>
<evidence type="ECO:0000313" key="6">
    <source>
        <dbReference type="Ensembl" id="ENSNMLP00000040066.1"/>
    </source>
</evidence>
<dbReference type="PIRSF" id="PIRSF037475">
    <property type="entry name" value="BLOC-2_complex_Hps5"/>
    <property type="match status" value="1"/>
</dbReference>
<evidence type="ECO:0000259" key="5">
    <source>
        <dbReference type="Pfam" id="PF23758"/>
    </source>
</evidence>
<proteinExistence type="inferred from homology"/>
<feature type="compositionally biased region" description="Basic and acidic residues" evidence="3">
    <location>
        <begin position="533"/>
        <end position="544"/>
    </location>
</feature>
<reference evidence="6" key="2">
    <citation type="submission" date="2025-09" db="UniProtKB">
        <authorList>
            <consortium name="Ensembl"/>
        </authorList>
    </citation>
    <scope>IDENTIFICATION</scope>
</reference>
<accession>A0A8C6UXN2</accession>
<dbReference type="AlphaFoldDB" id="A0A8C6UXN2"/>
<protein>
    <recommendedName>
        <fullName evidence="2">Hermansky-Pudlak syndrome 5 protein homolog</fullName>
    </recommendedName>
</protein>
<name>A0A8C6UXN2_9GOBI</name>
<feature type="region of interest" description="Disordered" evidence="3">
    <location>
        <begin position="533"/>
        <end position="560"/>
    </location>
</feature>
<sequence length="1090" mass="122600">MPIVPLVPENHTHALAEFDCLDPLLAALRLDSGRLKCTCLAVSRKWLALGTSAGGLHLIQREGWKQRLIVTHKEGSITQVACCPHDEDFIAVATSQGLVVVWELQLERRGRPERVSVSWEHRGQAITALCWDTNTLKVFVGDTVGKVSFLRAGSSKTGKGTAFVIFPVQTVTTVDSKVVQLGFQDGCLLVSSLTRCYICDTEKEKFWRVGHKERDGEYGACFFPQNKGLLLGQAPLLYCARPGSRIWEANFNGEVVSTHQFKQLLTCPPLPLITYRNEPQYNASERSPQSLAFTKLLYMADQNLLTWTDSAIFIFTPQNDVADIVVYRSELFCLHGSGRLSHFTLLSAERCVERLLRRESWLLAAVVCCMFQHAITTSRARKSIPIDRLEHLKSQLSLLINKLEPLDSASSSRRSSISSHESFNVLDCGIYRVISRKGSQSDEETGSLLNQSVSEEERLKDFSFVQDEDQVDHDPQSCERLDMERSEQGLSFNIPLSFRPKPPRIALQAVKESVSSFMKKTTEKINTLQMNSELRKRPEYRDGPTVEMPAPSAAYSENMDNDTESELYELQSATDHAISQIQDPLVLLDPVSLEETLLEWLPALERVLGPVKLELTVSGSESDHSVPTDDSESLNPFTERREEQNVSKVELHDSSDSGKENSHFERESPLDHKVLDADPSNGSRVEPIRVGAPKPVPSDLMGNLSQLAMLYTELSCFRKHQSKYTLGSCTFLRRYFFLLDHERVRKMCLLCYKDQNNGVLNTHCLCFLTELTKSSKVADVIQRSDLQRSLRSLRELHPSCGASALLPHLYRLYEKDGEAAVRSCSQFYPTVTPADVMIMADQRHFLAYLDNLVQSRAEDHRLSFLQSLLDPESLRQDWLELALSNDAPLLCDTLTSSGDARWHSHCFSWGYGRLLSLLIRLPADLASKQVMAESCRSHGYWMGYLYLCKQMQRRSEAFSTICQLDDISLLEEPEGVEPHSLDEWKLLIQLSQQSNVSPEHVPGVNGGGGWSDESGVSGGKVSPETLTLMLARSAGPDVALAVLQECGVQLDLTPHSKLICELLRVTEKRQRAMIQTMLERCDRFLWSQHA</sequence>
<evidence type="ECO:0000256" key="1">
    <source>
        <dbReference type="ARBA" id="ARBA00010697"/>
    </source>
</evidence>
<dbReference type="GO" id="GO:0048066">
    <property type="term" value="P:developmental pigmentation"/>
    <property type="evidence" value="ECO:0007669"/>
    <property type="project" value="TreeGrafter"/>
</dbReference>
<feature type="domain" description="HPS5 TPR" evidence="5">
    <location>
        <begin position="689"/>
        <end position="1061"/>
    </location>
</feature>
<dbReference type="InterPro" id="IPR035431">
    <property type="entry name" value="HPS5"/>
</dbReference>
<comment type="subcellular location">
    <subcellularLocation>
        <location evidence="2">Cytoplasm</location>
        <location evidence="2">Cytosol</location>
    </subcellularLocation>
</comment>
<evidence type="ECO:0000256" key="2">
    <source>
        <dbReference type="PIRNR" id="PIRNR037475"/>
    </source>
</evidence>
<dbReference type="InterPro" id="IPR036322">
    <property type="entry name" value="WD40_repeat_dom_sf"/>
</dbReference>
<reference evidence="6" key="1">
    <citation type="submission" date="2025-08" db="UniProtKB">
        <authorList>
            <consortium name="Ensembl"/>
        </authorList>
    </citation>
    <scope>IDENTIFICATION</scope>
</reference>
<dbReference type="SUPFAM" id="SSF50978">
    <property type="entry name" value="WD40 repeat-like"/>
    <property type="match status" value="1"/>
</dbReference>
<feature type="compositionally biased region" description="Basic and acidic residues" evidence="3">
    <location>
        <begin position="638"/>
        <end position="676"/>
    </location>
</feature>
<dbReference type="Pfam" id="PF23758">
    <property type="entry name" value="TPR_HPS5"/>
    <property type="match status" value="1"/>
</dbReference>
<comment type="function">
    <text evidence="2">May regulate the synthesis and function of lysosomes and of highly specialized organelles, such as melanosomes and platelet dense granules.</text>
</comment>
<keyword evidence="7" id="KW-1185">Reference proteome</keyword>
<feature type="domain" description="HPS5-like beta-propeller" evidence="4">
    <location>
        <begin position="15"/>
        <end position="330"/>
    </location>
</feature>
<comment type="similarity">
    <text evidence="1 2">Belongs to the HPS5 family.</text>
</comment>
<dbReference type="Proteomes" id="UP000694523">
    <property type="component" value="Unplaced"/>
</dbReference>
<feature type="region of interest" description="Disordered" evidence="3">
    <location>
        <begin position="618"/>
        <end position="692"/>
    </location>
</feature>
<dbReference type="PANTHER" id="PTHR23287:SF18">
    <property type="entry name" value="BLOC-2 COMPLEX MEMBER HPS5"/>
    <property type="match status" value="1"/>
</dbReference>
<dbReference type="Ensembl" id="ENSNMLT00000044577.1">
    <property type="protein sequence ID" value="ENSNMLP00000040066.1"/>
    <property type="gene ID" value="ENSNMLG00000024651.1"/>
</dbReference>
<organism evidence="6 7">
    <name type="scientific">Neogobius melanostomus</name>
    <name type="common">round goby</name>
    <dbReference type="NCBI Taxonomy" id="47308"/>
    <lineage>
        <taxon>Eukaryota</taxon>
        <taxon>Metazoa</taxon>
        <taxon>Chordata</taxon>
        <taxon>Craniata</taxon>
        <taxon>Vertebrata</taxon>
        <taxon>Euteleostomi</taxon>
        <taxon>Actinopterygii</taxon>
        <taxon>Neopterygii</taxon>
        <taxon>Teleostei</taxon>
        <taxon>Neoteleostei</taxon>
        <taxon>Acanthomorphata</taxon>
        <taxon>Gobiaria</taxon>
        <taxon>Gobiiformes</taxon>
        <taxon>Gobioidei</taxon>
        <taxon>Gobiidae</taxon>
        <taxon>Benthophilinae</taxon>
        <taxon>Neogobiini</taxon>
        <taxon>Neogobius</taxon>
    </lineage>
</organism>
<dbReference type="GO" id="GO:0031084">
    <property type="term" value="C:BLOC-2 complex"/>
    <property type="evidence" value="ECO:0007669"/>
    <property type="project" value="UniProtKB-UniRule"/>
</dbReference>
<evidence type="ECO:0000259" key="4">
    <source>
        <dbReference type="Pfam" id="PF23756"/>
    </source>
</evidence>
<dbReference type="InterPro" id="IPR056445">
    <property type="entry name" value="TPR_HPS5"/>
</dbReference>
<dbReference type="InterPro" id="IPR015943">
    <property type="entry name" value="WD40/YVTN_repeat-like_dom_sf"/>
</dbReference>
<keyword evidence="2" id="KW-0963">Cytoplasm</keyword>
<dbReference type="Gene3D" id="2.130.10.10">
    <property type="entry name" value="YVTN repeat-like/Quinoprotein amine dehydrogenase"/>
    <property type="match status" value="1"/>
</dbReference>
<comment type="subunit">
    <text evidence="2">Component of the biogenesis of lysosome-related organelles complex-2 (or BLOC2) composed of HPS3, HPS5 and HPS6.</text>
</comment>
<evidence type="ECO:0000313" key="7">
    <source>
        <dbReference type="Proteomes" id="UP000694523"/>
    </source>
</evidence>